<organism evidence="9 10">
    <name type="scientific">Steinernema carpocapsae</name>
    <name type="common">Entomopathogenic nematode</name>
    <dbReference type="NCBI Taxonomy" id="34508"/>
    <lineage>
        <taxon>Eukaryota</taxon>
        <taxon>Metazoa</taxon>
        <taxon>Ecdysozoa</taxon>
        <taxon>Nematoda</taxon>
        <taxon>Chromadorea</taxon>
        <taxon>Rhabditida</taxon>
        <taxon>Tylenchina</taxon>
        <taxon>Panagrolaimomorpha</taxon>
        <taxon>Strongyloidoidea</taxon>
        <taxon>Steinernematidae</taxon>
        <taxon>Steinernema</taxon>
    </lineage>
</organism>
<feature type="binding site" evidence="6">
    <location>
        <position position="9"/>
    </location>
    <ligand>
        <name>Zn(2+)</name>
        <dbReference type="ChEBI" id="CHEBI:29105"/>
    </ligand>
</feature>
<dbReference type="SUPFAM" id="SSF52467">
    <property type="entry name" value="DHS-like NAD/FAD-binding domain"/>
    <property type="match status" value="1"/>
</dbReference>
<comment type="caution">
    <text evidence="6">Lacks conserved residue(s) required for the propagation of feature annotation.</text>
</comment>
<dbReference type="InterPro" id="IPR029035">
    <property type="entry name" value="DHS-like_NAD/FAD-binding_dom"/>
</dbReference>
<keyword evidence="10" id="KW-1185">Reference proteome</keyword>
<keyword evidence="2 6" id="KW-0479">Metal-binding</keyword>
<evidence type="ECO:0000256" key="1">
    <source>
        <dbReference type="ARBA" id="ARBA00001947"/>
    </source>
</evidence>
<dbReference type="PANTHER" id="PTHR11085:SF1">
    <property type="entry name" value="NAD-DEPENDENT PROTEIN DEACETYLASE SIRTUIN-7"/>
    <property type="match status" value="1"/>
</dbReference>
<dbReference type="GO" id="GO:0097372">
    <property type="term" value="F:histone H3K18 deacetylase activity, NAD-dependent"/>
    <property type="evidence" value="ECO:0007669"/>
    <property type="project" value="TreeGrafter"/>
</dbReference>
<dbReference type="AlphaFoldDB" id="A0A4V6I822"/>
<dbReference type="GO" id="GO:0003677">
    <property type="term" value="F:DNA binding"/>
    <property type="evidence" value="ECO:0007669"/>
    <property type="project" value="InterPro"/>
</dbReference>
<feature type="compositionally biased region" description="Basic residues" evidence="7">
    <location>
        <begin position="218"/>
        <end position="230"/>
    </location>
</feature>
<evidence type="ECO:0000256" key="4">
    <source>
        <dbReference type="ARBA" id="ARBA00023027"/>
    </source>
</evidence>
<evidence type="ECO:0000313" key="10">
    <source>
        <dbReference type="Proteomes" id="UP000298663"/>
    </source>
</evidence>
<dbReference type="STRING" id="34508.A0A4V6I822"/>
<feature type="binding site" evidence="6">
    <location>
        <position position="6"/>
    </location>
    <ligand>
        <name>Zn(2+)</name>
        <dbReference type="ChEBI" id="CHEBI:29105"/>
    </ligand>
</feature>
<feature type="compositionally biased region" description="Basic residues" evidence="7">
    <location>
        <begin position="239"/>
        <end position="251"/>
    </location>
</feature>
<dbReference type="InterPro" id="IPR050134">
    <property type="entry name" value="NAD-dep_sirtuin_deacylases"/>
</dbReference>
<keyword evidence="3 6" id="KW-0862">Zinc</keyword>
<comment type="similarity">
    <text evidence="5">Belongs to the sirtuin family. Class IV subfamily.</text>
</comment>
<accession>A0A4V6I822</accession>
<dbReference type="PROSITE" id="PS50305">
    <property type="entry name" value="SIRTUIN"/>
    <property type="match status" value="1"/>
</dbReference>
<name>A0A4V6I822_STECR</name>
<dbReference type="Proteomes" id="UP000298663">
    <property type="component" value="Chromosome X"/>
</dbReference>
<evidence type="ECO:0000259" key="8">
    <source>
        <dbReference type="PROSITE" id="PS50305"/>
    </source>
</evidence>
<evidence type="ECO:0000256" key="6">
    <source>
        <dbReference type="PROSITE-ProRule" id="PRU00236"/>
    </source>
</evidence>
<dbReference type="GO" id="GO:0005634">
    <property type="term" value="C:nucleus"/>
    <property type="evidence" value="ECO:0007669"/>
    <property type="project" value="TreeGrafter"/>
</dbReference>
<feature type="binding site" evidence="6">
    <location>
        <position position="38"/>
    </location>
    <ligand>
        <name>Zn(2+)</name>
        <dbReference type="ChEBI" id="CHEBI:29105"/>
    </ligand>
</feature>
<reference evidence="9 10" key="2">
    <citation type="journal article" date="2019" name="G3 (Bethesda)">
        <title>Hybrid Assembly of the Genome of the Entomopathogenic Nematode Steinernema carpocapsae Identifies the X-Chromosome.</title>
        <authorList>
            <person name="Serra L."/>
            <person name="Macchietto M."/>
            <person name="Macias-Munoz A."/>
            <person name="McGill C.J."/>
            <person name="Rodriguez I.M."/>
            <person name="Rodriguez B."/>
            <person name="Murad R."/>
            <person name="Mortazavi A."/>
        </authorList>
    </citation>
    <scope>NUCLEOTIDE SEQUENCE [LARGE SCALE GENOMIC DNA]</scope>
    <source>
        <strain evidence="9 10">ALL</strain>
    </source>
</reference>
<dbReference type="EMBL" id="AZBU02000001">
    <property type="protein sequence ID" value="TMS36363.1"/>
    <property type="molecule type" value="Genomic_DNA"/>
</dbReference>
<dbReference type="GO" id="GO:0046872">
    <property type="term" value="F:metal ion binding"/>
    <property type="evidence" value="ECO:0007669"/>
    <property type="project" value="UniProtKB-KW"/>
</dbReference>
<dbReference type="EMBL" id="CM016762">
    <property type="protein sequence ID" value="TMS36363.1"/>
    <property type="molecule type" value="Genomic_DNA"/>
</dbReference>
<evidence type="ECO:0000313" key="9">
    <source>
        <dbReference type="EMBL" id="TMS36363.1"/>
    </source>
</evidence>
<sequence>MHIEVCLNCKYLQFFRPTDVNPSSSKSSHRTGRQCSNCRNVLYDTIVQRGEEGFLPFPNNWRGVFEKLDECDLVICAGTSFEILGCYKKLFPAGLKIVVINIAPTKKDKDAVLVIREECDKVFVKLAAAFNLDIRHYCRSCDPVLNFRTSRRAYFMSNYTFCQCHIRVPRISSTRAAAIEDSVPGFMMGGLPGWINGQPELLEDDEDELSECESVELKRKRKRGRPRKNSTARISTKTTVKKSVGRPRKKVAKVEHEEAKPPCTPSHAESRAVEGDLSTFDLGEIANCLNDLISSVCAD</sequence>
<evidence type="ECO:0000256" key="5">
    <source>
        <dbReference type="ARBA" id="ARBA00038170"/>
    </source>
</evidence>
<feature type="region of interest" description="Disordered" evidence="7">
    <location>
        <begin position="216"/>
        <end position="272"/>
    </location>
</feature>
<dbReference type="SMART" id="SM00384">
    <property type="entry name" value="AT_hook"/>
    <property type="match status" value="2"/>
</dbReference>
<evidence type="ECO:0000256" key="2">
    <source>
        <dbReference type="ARBA" id="ARBA00022723"/>
    </source>
</evidence>
<reference evidence="9 10" key="1">
    <citation type="journal article" date="2015" name="Genome Biol.">
        <title>Comparative genomics of Steinernema reveals deeply conserved gene regulatory networks.</title>
        <authorList>
            <person name="Dillman A.R."/>
            <person name="Macchietto M."/>
            <person name="Porter C.F."/>
            <person name="Rogers A."/>
            <person name="Williams B."/>
            <person name="Antoshechkin I."/>
            <person name="Lee M.M."/>
            <person name="Goodwin Z."/>
            <person name="Lu X."/>
            <person name="Lewis E.E."/>
            <person name="Goodrich-Blair H."/>
            <person name="Stock S.P."/>
            <person name="Adams B.J."/>
            <person name="Sternberg P.W."/>
            <person name="Mortazavi A."/>
        </authorList>
    </citation>
    <scope>NUCLEOTIDE SEQUENCE [LARGE SCALE GENOMIC DNA]</scope>
    <source>
        <strain evidence="9 10">ALL</strain>
    </source>
</reference>
<comment type="cofactor">
    <cofactor evidence="1">
        <name>Zn(2+)</name>
        <dbReference type="ChEBI" id="CHEBI:29105"/>
    </cofactor>
</comment>
<protein>
    <recommendedName>
        <fullName evidence="8">Deacetylase sirtuin-type domain-containing protein</fullName>
    </recommendedName>
</protein>
<dbReference type="Gene3D" id="3.40.50.1220">
    <property type="entry name" value="TPP-binding domain"/>
    <property type="match status" value="1"/>
</dbReference>
<feature type="binding site" evidence="6">
    <location>
        <position position="35"/>
    </location>
    <ligand>
        <name>Zn(2+)</name>
        <dbReference type="ChEBI" id="CHEBI:29105"/>
    </ligand>
</feature>
<dbReference type="PANTHER" id="PTHR11085">
    <property type="entry name" value="NAD-DEPENDENT PROTEIN DEACYLASE SIRTUIN-5, MITOCHONDRIAL-RELATED"/>
    <property type="match status" value="1"/>
</dbReference>
<keyword evidence="4" id="KW-0520">NAD</keyword>
<evidence type="ECO:0000256" key="7">
    <source>
        <dbReference type="SAM" id="MobiDB-lite"/>
    </source>
</evidence>
<evidence type="ECO:0000256" key="3">
    <source>
        <dbReference type="ARBA" id="ARBA00022833"/>
    </source>
</evidence>
<feature type="domain" description="Deacetylase sirtuin-type" evidence="8">
    <location>
        <begin position="1"/>
        <end position="135"/>
    </location>
</feature>
<dbReference type="InterPro" id="IPR026590">
    <property type="entry name" value="Ssirtuin_cat_dom"/>
</dbReference>
<gene>
    <name evidence="9" type="ORF">L596_003546</name>
</gene>
<dbReference type="OrthoDB" id="2919105at2759"/>
<dbReference type="GO" id="GO:0070403">
    <property type="term" value="F:NAD+ binding"/>
    <property type="evidence" value="ECO:0007669"/>
    <property type="project" value="TreeGrafter"/>
</dbReference>
<dbReference type="GO" id="GO:0000785">
    <property type="term" value="C:chromatin"/>
    <property type="evidence" value="ECO:0007669"/>
    <property type="project" value="TreeGrafter"/>
</dbReference>
<comment type="caution">
    <text evidence="9">The sequence shown here is derived from an EMBL/GenBank/DDBJ whole genome shotgun (WGS) entry which is preliminary data.</text>
</comment>
<dbReference type="InterPro" id="IPR017956">
    <property type="entry name" value="AT_hook_DNA-bd_motif"/>
</dbReference>
<proteinExistence type="inferred from homology"/>